<reference evidence="1 2" key="1">
    <citation type="submission" date="2013-02" db="EMBL/GenBank/DDBJ databases">
        <title>The Genome Sequence of Enterococcus faecalis ATCC_6055.</title>
        <authorList>
            <consortium name="The Broad Institute Genome Sequencing Platform"/>
            <consortium name="The Broad Institute Genome Sequencing Center for Infectious Disease"/>
            <person name="Earl A.M."/>
            <person name="Gilmore M.S."/>
            <person name="Lebreton F."/>
            <person name="Walker B."/>
            <person name="Young S.K."/>
            <person name="Zeng Q."/>
            <person name="Gargeya S."/>
            <person name="Fitzgerald M."/>
            <person name="Haas B."/>
            <person name="Abouelleil A."/>
            <person name="Alvarado L."/>
            <person name="Arachchi H.M."/>
            <person name="Berlin A.M."/>
            <person name="Chapman S.B."/>
            <person name="Dewar J."/>
            <person name="Goldberg J."/>
            <person name="Griggs A."/>
            <person name="Gujja S."/>
            <person name="Hansen M."/>
            <person name="Howarth C."/>
            <person name="Imamovic A."/>
            <person name="Larimer J."/>
            <person name="McCowan C."/>
            <person name="Murphy C."/>
            <person name="Neiman D."/>
            <person name="Pearson M."/>
            <person name="Priest M."/>
            <person name="Roberts A."/>
            <person name="Saif S."/>
            <person name="Shea T."/>
            <person name="Sisk P."/>
            <person name="Sykes S."/>
            <person name="Wortman J."/>
            <person name="Nusbaum C."/>
            <person name="Birren B."/>
        </authorList>
    </citation>
    <scope>NUCLEOTIDE SEQUENCE [LARGE SCALE GENOMIC DNA]</scope>
    <source>
        <strain evidence="1 2">ATCC 6055</strain>
    </source>
</reference>
<dbReference type="RefSeq" id="WP_010829047.1">
    <property type="nucleotide sequence ID" value="NZ_KB944867.1"/>
</dbReference>
<evidence type="ECO:0000313" key="1">
    <source>
        <dbReference type="EMBL" id="EOK10572.1"/>
    </source>
</evidence>
<comment type="caution">
    <text evidence="1">The sequence shown here is derived from an EMBL/GenBank/DDBJ whole genome shotgun (WGS) entry which is preliminary data.</text>
</comment>
<name>R3HYB9_ENTFL</name>
<dbReference type="PATRIC" id="fig|1169311.3.peg.2502"/>
<protein>
    <submittedName>
        <fullName evidence="1">Uncharacterized protein</fullName>
    </submittedName>
</protein>
<dbReference type="HOGENOM" id="CLU_2665409_0_0_9"/>
<dbReference type="Proteomes" id="UP000013638">
    <property type="component" value="Unassembled WGS sequence"/>
</dbReference>
<sequence length="75" mass="8696">MVENEKLEIIHKQVDEAAKSMLNNIKNECDNFGEVKAELNKRLKGAKWENNDAIYIEVVLRSIELFEKEIDTISC</sequence>
<dbReference type="EMBL" id="ASDZ01000031">
    <property type="protein sequence ID" value="EOK10572.1"/>
    <property type="molecule type" value="Genomic_DNA"/>
</dbReference>
<proteinExistence type="predicted"/>
<dbReference type="AlphaFoldDB" id="R3HYB9"/>
<accession>R3HYB9</accession>
<gene>
    <name evidence="1" type="ORF">WOU_02539</name>
</gene>
<organism evidence="1 2">
    <name type="scientific">Enterococcus faecalis ATCC 6055</name>
    <dbReference type="NCBI Taxonomy" id="1169311"/>
    <lineage>
        <taxon>Bacteria</taxon>
        <taxon>Bacillati</taxon>
        <taxon>Bacillota</taxon>
        <taxon>Bacilli</taxon>
        <taxon>Lactobacillales</taxon>
        <taxon>Enterococcaceae</taxon>
        <taxon>Enterococcus</taxon>
    </lineage>
</organism>
<evidence type="ECO:0000313" key="2">
    <source>
        <dbReference type="Proteomes" id="UP000013638"/>
    </source>
</evidence>